<reference evidence="2 3" key="2">
    <citation type="submission" date="2015-10" db="EMBL/GenBank/DDBJ databases">
        <title>Comparative genomics and high-throughput reverse genetic screens identify a new phytobacterial MAMP and an Arabidopsis receptor required for immune elicitation.</title>
        <authorList>
            <person name="Mott G.A."/>
            <person name="Thakur S."/>
            <person name="Wang P.W."/>
            <person name="Desveaux D."/>
            <person name="Guttman D.S."/>
        </authorList>
    </citation>
    <scope>NUCLEOTIDE SEQUENCE [LARGE SCALE GENOMIC DNA]</scope>
    <source>
        <strain evidence="2 3">107</strain>
    </source>
</reference>
<feature type="region of interest" description="Disordered" evidence="1">
    <location>
        <begin position="15"/>
        <end position="41"/>
    </location>
</feature>
<accession>A0ABR5KXT5</accession>
<dbReference type="Proteomes" id="UP000037943">
    <property type="component" value="Unassembled WGS sequence"/>
</dbReference>
<reference evidence="2 3" key="1">
    <citation type="submission" date="2015-07" db="EMBL/GenBank/DDBJ databases">
        <authorList>
            <person name="O'Brien H.E."/>
            <person name="Thakur S."/>
            <person name="Gong Y."/>
            <person name="Wang P.W."/>
            <person name="Guttman D.S."/>
        </authorList>
    </citation>
    <scope>NUCLEOTIDE SEQUENCE [LARGE SCALE GENOMIC DNA]</scope>
    <source>
        <strain evidence="2 3">107</strain>
    </source>
</reference>
<sequence length="41" mass="4610">MKLCSSDCVSEANTHRRHNFQPAELNAEKTHTEQQLADGVI</sequence>
<name>A0ABR5KXT5_PSEAV</name>
<gene>
    <name evidence="2" type="ORF">AC499_5266</name>
</gene>
<keyword evidence="3" id="KW-1185">Reference proteome</keyword>
<organism evidence="2 3">
    <name type="scientific">Pseudomonas amygdali pv. lachrymans</name>
    <name type="common">Pseudomonas syringae pv. lachrymans</name>
    <dbReference type="NCBI Taxonomy" id="53707"/>
    <lineage>
        <taxon>Bacteria</taxon>
        <taxon>Pseudomonadati</taxon>
        <taxon>Pseudomonadota</taxon>
        <taxon>Gammaproteobacteria</taxon>
        <taxon>Pseudomonadales</taxon>
        <taxon>Pseudomonadaceae</taxon>
        <taxon>Pseudomonas</taxon>
        <taxon>Pseudomonas amygdali</taxon>
    </lineage>
</organism>
<comment type="caution">
    <text evidence="2">The sequence shown here is derived from an EMBL/GenBank/DDBJ whole genome shotgun (WGS) entry which is preliminary data.</text>
</comment>
<protein>
    <submittedName>
        <fullName evidence="2">Uncharacterized protein</fullName>
    </submittedName>
</protein>
<proteinExistence type="predicted"/>
<evidence type="ECO:0000313" key="2">
    <source>
        <dbReference type="EMBL" id="KPC20157.1"/>
    </source>
</evidence>
<evidence type="ECO:0000256" key="1">
    <source>
        <dbReference type="SAM" id="MobiDB-lite"/>
    </source>
</evidence>
<dbReference type="EMBL" id="LGLK01000032">
    <property type="protein sequence ID" value="KPC20157.1"/>
    <property type="molecule type" value="Genomic_DNA"/>
</dbReference>
<evidence type="ECO:0000313" key="3">
    <source>
        <dbReference type="Proteomes" id="UP000037943"/>
    </source>
</evidence>